<dbReference type="Gene3D" id="3.10.350.10">
    <property type="entry name" value="LysM domain"/>
    <property type="match status" value="1"/>
</dbReference>
<dbReference type="Proteomes" id="UP000248057">
    <property type="component" value="Unassembled WGS sequence"/>
</dbReference>
<dbReference type="Pfam" id="PF01476">
    <property type="entry name" value="LysM"/>
    <property type="match status" value="1"/>
</dbReference>
<name>A0A2V3Y979_9FIRM</name>
<dbReference type="InterPro" id="IPR036779">
    <property type="entry name" value="LysM_dom_sf"/>
</dbReference>
<feature type="domain" description="LysM" evidence="1">
    <location>
        <begin position="172"/>
        <end position="221"/>
    </location>
</feature>
<organism evidence="2 3">
    <name type="scientific">Hungatella effluvii</name>
    <dbReference type="NCBI Taxonomy" id="1096246"/>
    <lineage>
        <taxon>Bacteria</taxon>
        <taxon>Bacillati</taxon>
        <taxon>Bacillota</taxon>
        <taxon>Clostridia</taxon>
        <taxon>Lachnospirales</taxon>
        <taxon>Lachnospiraceae</taxon>
        <taxon>Hungatella</taxon>
    </lineage>
</organism>
<dbReference type="PANTHER" id="PTHR34700:SF4">
    <property type="entry name" value="PHAGE-LIKE ELEMENT PBSX PROTEIN XKDP"/>
    <property type="match status" value="1"/>
</dbReference>
<dbReference type="InterPro" id="IPR052196">
    <property type="entry name" value="Bact_Kbp"/>
</dbReference>
<protein>
    <submittedName>
        <fullName evidence="2">LysM domain-containing protein</fullName>
    </submittedName>
</protein>
<reference evidence="2 3" key="1">
    <citation type="submission" date="2018-05" db="EMBL/GenBank/DDBJ databases">
        <title>Genomic Encyclopedia of Type Strains, Phase IV (KMG-IV): sequencing the most valuable type-strain genomes for metagenomic binning, comparative biology and taxonomic classification.</title>
        <authorList>
            <person name="Goeker M."/>
        </authorList>
    </citation>
    <scope>NUCLEOTIDE SEQUENCE [LARGE SCALE GENOMIC DNA]</scope>
    <source>
        <strain evidence="2 3">DSM 24995</strain>
    </source>
</reference>
<sequence length="223" mass="25561">MGYEVYIDDMRLPIPPEKIPIKYPGQNKTSVLINGEEVNMVRPPGLAEITIDAVIPQVNYPCAVWDGSIDRAEDFLEHLKSLKESREPFEFIVIRNGPGRNDFFDTNINVTLEDYSVSDDVNEGLDLTVSLSMKEYKNYGTKIMEFKIKEDQNTPETTDTIPEREGTLPTSEMYTVQKGDCLWNIAKKRLGNGNRWREIYDLNRDKISNPNIIQPGWVLTMPL</sequence>
<dbReference type="RefSeq" id="WP_110322738.1">
    <property type="nucleotide sequence ID" value="NZ_QJKD01000004.1"/>
</dbReference>
<evidence type="ECO:0000259" key="1">
    <source>
        <dbReference type="PROSITE" id="PS51782"/>
    </source>
</evidence>
<keyword evidence="3" id="KW-1185">Reference proteome</keyword>
<dbReference type="EMBL" id="QJKD01000004">
    <property type="protein sequence ID" value="PXX54419.1"/>
    <property type="molecule type" value="Genomic_DNA"/>
</dbReference>
<dbReference type="InterPro" id="IPR018392">
    <property type="entry name" value="LysM"/>
</dbReference>
<dbReference type="AlphaFoldDB" id="A0A2V3Y979"/>
<comment type="caution">
    <text evidence="2">The sequence shown here is derived from an EMBL/GenBank/DDBJ whole genome shotgun (WGS) entry which is preliminary data.</text>
</comment>
<proteinExistence type="predicted"/>
<dbReference type="GeneID" id="86061264"/>
<gene>
    <name evidence="2" type="ORF">DFR60_104245</name>
</gene>
<dbReference type="SMART" id="SM00257">
    <property type="entry name" value="LysM"/>
    <property type="match status" value="1"/>
</dbReference>
<accession>A0A2V3Y979</accession>
<evidence type="ECO:0000313" key="3">
    <source>
        <dbReference type="Proteomes" id="UP000248057"/>
    </source>
</evidence>
<dbReference type="CDD" id="cd00118">
    <property type="entry name" value="LysM"/>
    <property type="match status" value="1"/>
</dbReference>
<evidence type="ECO:0000313" key="2">
    <source>
        <dbReference type="EMBL" id="PXX54419.1"/>
    </source>
</evidence>
<dbReference type="PANTHER" id="PTHR34700">
    <property type="entry name" value="POTASSIUM BINDING PROTEIN KBP"/>
    <property type="match status" value="1"/>
</dbReference>
<dbReference type="PROSITE" id="PS51782">
    <property type="entry name" value="LYSM"/>
    <property type="match status" value="1"/>
</dbReference>
<dbReference type="SUPFAM" id="SSF54106">
    <property type="entry name" value="LysM domain"/>
    <property type="match status" value="1"/>
</dbReference>